<evidence type="ECO:0000256" key="5">
    <source>
        <dbReference type="ARBA" id="ARBA00022519"/>
    </source>
</evidence>
<keyword evidence="8" id="KW-1133">Transmembrane helix</keyword>
<dbReference type="Proteomes" id="UP000444318">
    <property type="component" value="Unassembled WGS sequence"/>
</dbReference>
<evidence type="ECO:0000259" key="11">
    <source>
        <dbReference type="PROSITE" id="PS52015"/>
    </source>
</evidence>
<keyword evidence="7" id="KW-0653">Protein transport</keyword>
<evidence type="ECO:0000313" key="13">
    <source>
        <dbReference type="Proteomes" id="UP000444318"/>
    </source>
</evidence>
<dbReference type="AlphaFoldDB" id="A0A843SIA7"/>
<dbReference type="GO" id="GO:0098797">
    <property type="term" value="C:plasma membrane protein complex"/>
    <property type="evidence" value="ECO:0007669"/>
    <property type="project" value="TreeGrafter"/>
</dbReference>
<proteinExistence type="inferred from homology"/>
<evidence type="ECO:0000256" key="10">
    <source>
        <dbReference type="SAM" id="MobiDB-lite"/>
    </source>
</evidence>
<dbReference type="GO" id="GO:0015031">
    <property type="term" value="P:protein transport"/>
    <property type="evidence" value="ECO:0007669"/>
    <property type="project" value="UniProtKB-KW"/>
</dbReference>
<feature type="compositionally biased region" description="Low complexity" evidence="10">
    <location>
        <begin position="1"/>
        <end position="12"/>
    </location>
</feature>
<keyword evidence="3" id="KW-0813">Transport</keyword>
<evidence type="ECO:0000256" key="1">
    <source>
        <dbReference type="ARBA" id="ARBA00004383"/>
    </source>
</evidence>
<keyword evidence="5" id="KW-0997">Cell inner membrane</keyword>
<dbReference type="EMBL" id="WHUF01000003">
    <property type="protein sequence ID" value="MQA20126.1"/>
    <property type="molecule type" value="Genomic_DNA"/>
</dbReference>
<organism evidence="12 13">
    <name type="scientific">Rugamonas rivuli</name>
    <dbReference type="NCBI Taxonomy" id="2743358"/>
    <lineage>
        <taxon>Bacteria</taxon>
        <taxon>Pseudomonadati</taxon>
        <taxon>Pseudomonadota</taxon>
        <taxon>Betaproteobacteria</taxon>
        <taxon>Burkholderiales</taxon>
        <taxon>Oxalobacteraceae</taxon>
        <taxon>Telluria group</taxon>
        <taxon>Rugamonas</taxon>
    </lineage>
</organism>
<accession>A0A843SIA7</accession>
<evidence type="ECO:0000313" key="12">
    <source>
        <dbReference type="EMBL" id="MQA20126.1"/>
    </source>
</evidence>
<dbReference type="SUPFAM" id="SSF74653">
    <property type="entry name" value="TolA/TonB C-terminal domain"/>
    <property type="match status" value="1"/>
</dbReference>
<evidence type="ECO:0000256" key="4">
    <source>
        <dbReference type="ARBA" id="ARBA00022475"/>
    </source>
</evidence>
<comment type="subcellular location">
    <subcellularLocation>
        <location evidence="1">Cell inner membrane</location>
        <topology evidence="1">Single-pass membrane protein</topology>
        <orientation evidence="1">Periplasmic side</orientation>
    </subcellularLocation>
</comment>
<dbReference type="PANTHER" id="PTHR33446">
    <property type="entry name" value="PROTEIN TONB-RELATED"/>
    <property type="match status" value="1"/>
</dbReference>
<dbReference type="PANTHER" id="PTHR33446:SF2">
    <property type="entry name" value="PROTEIN TONB"/>
    <property type="match status" value="1"/>
</dbReference>
<keyword evidence="9" id="KW-0472">Membrane</keyword>
<gene>
    <name evidence="12" type="ORF">GEV01_11460</name>
</gene>
<dbReference type="InterPro" id="IPR051045">
    <property type="entry name" value="TonB-dependent_transducer"/>
</dbReference>
<reference evidence="12 13" key="1">
    <citation type="submission" date="2019-10" db="EMBL/GenBank/DDBJ databases">
        <title>Two novel species isolated from a subtropical stream in China.</title>
        <authorList>
            <person name="Lu H."/>
        </authorList>
    </citation>
    <scope>NUCLEOTIDE SEQUENCE [LARGE SCALE GENOMIC DNA]</scope>
    <source>
        <strain evidence="12 13">FT103W</strain>
    </source>
</reference>
<dbReference type="Gene3D" id="3.30.1150.10">
    <property type="match status" value="1"/>
</dbReference>
<feature type="compositionally biased region" description="Pro residues" evidence="10">
    <location>
        <begin position="42"/>
        <end position="61"/>
    </location>
</feature>
<evidence type="ECO:0000256" key="2">
    <source>
        <dbReference type="ARBA" id="ARBA00006555"/>
    </source>
</evidence>
<evidence type="ECO:0000256" key="3">
    <source>
        <dbReference type="ARBA" id="ARBA00022448"/>
    </source>
</evidence>
<keyword evidence="4" id="KW-1003">Cell membrane</keyword>
<dbReference type="InterPro" id="IPR006260">
    <property type="entry name" value="TonB/TolA_C"/>
</dbReference>
<feature type="region of interest" description="Disordered" evidence="10">
    <location>
        <begin position="1"/>
        <end position="82"/>
    </location>
</feature>
<sequence length="153" mass="15700">MQPQVAKVAPAPAKAPPQVPVVAQAPVDDGPPSANTVQVATPAPPAPVAAAPAPPPPPEPVTEPRGYAGYRSNPAPDYPALAQDRGLQGNVVLKVHVLASGKPDNVAVDKSSGHKILDDAAVKAVLAWSFDPAKRGQTPIDGWVKVPLNFKLS</sequence>
<dbReference type="NCBIfam" id="TIGR01352">
    <property type="entry name" value="tonB_Cterm"/>
    <property type="match status" value="1"/>
</dbReference>
<protein>
    <submittedName>
        <fullName evidence="12">TonB family protein</fullName>
    </submittedName>
</protein>
<name>A0A843SIA7_9BURK</name>
<feature type="domain" description="TonB C-terminal" evidence="11">
    <location>
        <begin position="63"/>
        <end position="153"/>
    </location>
</feature>
<dbReference type="GO" id="GO:0055085">
    <property type="term" value="P:transmembrane transport"/>
    <property type="evidence" value="ECO:0007669"/>
    <property type="project" value="InterPro"/>
</dbReference>
<dbReference type="PROSITE" id="PS52015">
    <property type="entry name" value="TONB_CTD"/>
    <property type="match status" value="1"/>
</dbReference>
<evidence type="ECO:0000256" key="6">
    <source>
        <dbReference type="ARBA" id="ARBA00022692"/>
    </source>
</evidence>
<dbReference type="InterPro" id="IPR037682">
    <property type="entry name" value="TonB_C"/>
</dbReference>
<evidence type="ECO:0000256" key="9">
    <source>
        <dbReference type="ARBA" id="ARBA00023136"/>
    </source>
</evidence>
<comment type="caution">
    <text evidence="12">The sequence shown here is derived from an EMBL/GenBank/DDBJ whole genome shotgun (WGS) entry which is preliminary data.</text>
</comment>
<comment type="similarity">
    <text evidence="2">Belongs to the TonB family.</text>
</comment>
<dbReference type="GO" id="GO:0031992">
    <property type="term" value="F:energy transducer activity"/>
    <property type="evidence" value="ECO:0007669"/>
    <property type="project" value="TreeGrafter"/>
</dbReference>
<keyword evidence="13" id="KW-1185">Reference proteome</keyword>
<keyword evidence="6" id="KW-0812">Transmembrane</keyword>
<dbReference type="Pfam" id="PF03544">
    <property type="entry name" value="TonB_C"/>
    <property type="match status" value="1"/>
</dbReference>
<evidence type="ECO:0000256" key="7">
    <source>
        <dbReference type="ARBA" id="ARBA00022927"/>
    </source>
</evidence>
<evidence type="ECO:0000256" key="8">
    <source>
        <dbReference type="ARBA" id="ARBA00022989"/>
    </source>
</evidence>